<accession>A0ABQ2Q3P7</accession>
<sequence>MKQVLIRTDSGHHIGSGHIMRCLTIAKLLSKTGVNVSFCCRYHHGHQPKALEEFTVLMLPEPKRYTQTHGDYPHSNWLGCTEEQDAVETLRELKRAGINPDWIIIDHFSLGAAWEQKLVSETQSSLVVIDGLRDRPHDCQILIDPTLNEREPTCGDGNVFLGPWNIPLREEFAGINPRIRTQLKKVFVCFGGVDKDDVTGQVCEVLTQKSLRNRLDRVDVVVGASYPYIERLKTLCRQHSNYLTLEVQSSRISHLMEQADLAIGAGGGMSWERCAAALPALCWTIADNQSVPNEQLAKLNAIINLGKVTDALDQQLESTMLSLLNEPNKLLLMSECAKKVMLGWNKKSAWVAEIIK</sequence>
<keyword evidence="2" id="KW-1185">Reference proteome</keyword>
<dbReference type="Proteomes" id="UP000654367">
    <property type="component" value="Unassembled WGS sequence"/>
</dbReference>
<dbReference type="RefSeq" id="WP_188917864.1">
    <property type="nucleotide sequence ID" value="NZ_BMQV01000006.1"/>
</dbReference>
<comment type="caution">
    <text evidence="1">The sequence shown here is derived from an EMBL/GenBank/DDBJ whole genome shotgun (WGS) entry which is preliminary data.</text>
</comment>
<dbReference type="InterPro" id="IPR020023">
    <property type="entry name" value="PseG"/>
</dbReference>
<dbReference type="NCBIfam" id="TIGR03590">
    <property type="entry name" value="PseG"/>
    <property type="match status" value="1"/>
</dbReference>
<keyword evidence="1" id="KW-0378">Hydrolase</keyword>
<name>A0ABQ2Q3P7_9GAMM</name>
<evidence type="ECO:0000313" key="2">
    <source>
        <dbReference type="Proteomes" id="UP000654367"/>
    </source>
</evidence>
<dbReference type="Gene3D" id="3.40.50.2000">
    <property type="entry name" value="Glycogen Phosphorylase B"/>
    <property type="match status" value="1"/>
</dbReference>
<dbReference type="SUPFAM" id="SSF53756">
    <property type="entry name" value="UDP-Glycosyltransferase/glycogen phosphorylase"/>
    <property type="match status" value="2"/>
</dbReference>
<gene>
    <name evidence="1" type="primary">rkpO</name>
    <name evidence="1" type="ORF">GCM10009409_09710</name>
</gene>
<dbReference type="EMBL" id="BMQV01000006">
    <property type="protein sequence ID" value="GGP44988.1"/>
    <property type="molecule type" value="Genomic_DNA"/>
</dbReference>
<protein>
    <submittedName>
        <fullName evidence="1">UDP-2,4-diacetamido-2,4, 6-trideoxy-beta-L-altropyranose hydrolase</fullName>
    </submittedName>
</protein>
<organism evidence="1 2">
    <name type="scientific">Shewanella saliphila</name>
    <dbReference type="NCBI Taxonomy" id="2282698"/>
    <lineage>
        <taxon>Bacteria</taxon>
        <taxon>Pseudomonadati</taxon>
        <taxon>Pseudomonadota</taxon>
        <taxon>Gammaproteobacteria</taxon>
        <taxon>Alteromonadales</taxon>
        <taxon>Shewanellaceae</taxon>
        <taxon>Shewanella</taxon>
    </lineage>
</organism>
<dbReference type="GO" id="GO:0016787">
    <property type="term" value="F:hydrolase activity"/>
    <property type="evidence" value="ECO:0007669"/>
    <property type="project" value="UniProtKB-KW"/>
</dbReference>
<evidence type="ECO:0000313" key="1">
    <source>
        <dbReference type="EMBL" id="GGP44988.1"/>
    </source>
</evidence>
<dbReference type="Gene3D" id="3.40.50.11190">
    <property type="match status" value="1"/>
</dbReference>
<proteinExistence type="predicted"/>
<reference evidence="2" key="1">
    <citation type="journal article" date="2019" name="Int. J. Syst. Evol. Microbiol.">
        <title>The Global Catalogue of Microorganisms (GCM) 10K type strain sequencing project: providing services to taxonomists for standard genome sequencing and annotation.</title>
        <authorList>
            <consortium name="The Broad Institute Genomics Platform"/>
            <consortium name="The Broad Institute Genome Sequencing Center for Infectious Disease"/>
            <person name="Wu L."/>
            <person name="Ma J."/>
        </authorList>
    </citation>
    <scope>NUCLEOTIDE SEQUENCE [LARGE SCALE GENOMIC DNA]</scope>
    <source>
        <strain evidence="2">JCM 32304</strain>
    </source>
</reference>